<comment type="caution">
    <text evidence="1">The sequence shown here is derived from an EMBL/GenBank/DDBJ whole genome shotgun (WGS) entry which is preliminary data.</text>
</comment>
<accession>A0A5J9VF29</accession>
<evidence type="ECO:0000313" key="1">
    <source>
        <dbReference type="EMBL" id="TVU33490.1"/>
    </source>
</evidence>
<organism evidence="1 2">
    <name type="scientific">Eragrostis curvula</name>
    <name type="common">weeping love grass</name>
    <dbReference type="NCBI Taxonomy" id="38414"/>
    <lineage>
        <taxon>Eukaryota</taxon>
        <taxon>Viridiplantae</taxon>
        <taxon>Streptophyta</taxon>
        <taxon>Embryophyta</taxon>
        <taxon>Tracheophyta</taxon>
        <taxon>Spermatophyta</taxon>
        <taxon>Magnoliopsida</taxon>
        <taxon>Liliopsida</taxon>
        <taxon>Poales</taxon>
        <taxon>Poaceae</taxon>
        <taxon>PACMAD clade</taxon>
        <taxon>Chloridoideae</taxon>
        <taxon>Eragrostideae</taxon>
        <taxon>Eragrostidinae</taxon>
        <taxon>Eragrostis</taxon>
    </lineage>
</organism>
<dbReference type="Proteomes" id="UP000324897">
    <property type="component" value="Chromosome 1"/>
</dbReference>
<protein>
    <submittedName>
        <fullName evidence="1">Uncharacterized protein</fullName>
    </submittedName>
</protein>
<dbReference type="AlphaFoldDB" id="A0A5J9VF29"/>
<reference evidence="1 2" key="1">
    <citation type="journal article" date="2019" name="Sci. Rep.">
        <title>A high-quality genome of Eragrostis curvula grass provides insights into Poaceae evolution and supports new strategies to enhance forage quality.</title>
        <authorList>
            <person name="Carballo J."/>
            <person name="Santos B.A.C.M."/>
            <person name="Zappacosta D."/>
            <person name="Garbus I."/>
            <person name="Selva J.P."/>
            <person name="Gallo C.A."/>
            <person name="Diaz A."/>
            <person name="Albertini E."/>
            <person name="Caccamo M."/>
            <person name="Echenique V."/>
        </authorList>
    </citation>
    <scope>NUCLEOTIDE SEQUENCE [LARGE SCALE GENOMIC DNA]</scope>
    <source>
        <strain evidence="2">cv. Victoria</strain>
        <tissue evidence="1">Leaf</tissue>
    </source>
</reference>
<keyword evidence="2" id="KW-1185">Reference proteome</keyword>
<evidence type="ECO:0000313" key="2">
    <source>
        <dbReference type="Proteomes" id="UP000324897"/>
    </source>
</evidence>
<gene>
    <name evidence="1" type="ORF">EJB05_25313</name>
</gene>
<feature type="non-terminal residue" evidence="1">
    <location>
        <position position="1"/>
    </location>
</feature>
<dbReference type="EMBL" id="RWGY01000011">
    <property type="protein sequence ID" value="TVU33490.1"/>
    <property type="molecule type" value="Genomic_DNA"/>
</dbReference>
<sequence length="308" mass="34273">MAMLLRRSAVRGILSNSGAPLLRSSRKADVPAPLRAPFFASSSAPVAGSGIRGRRSFYLELDGNPAANCRGAECSQLQLKGHRHYGTPHHESEITKAGDQKVSFLGKLKALRKFLAERYWEPRTDDDKVLLAVAVPIILLILEQTWEVECFRRRTVAIPTNLHEMAMLLRRSAVRGVLCNSGAPLLRRSSRQADVPAPLRSPLFASSSASVAGSGIRSSPILQGHRHYGTPHHEPELTKAGDQKLSFLGKLKALKNFLAERYWKPRTDEDKALLMVALPMFFLIIEQTWEVECVRRRAVAMLNAHKNE</sequence>
<name>A0A5J9VF29_9POAL</name>
<dbReference type="Gramene" id="TVU33490">
    <property type="protein sequence ID" value="TVU33490"/>
    <property type="gene ID" value="EJB05_25313"/>
</dbReference>
<proteinExistence type="predicted"/>